<sequence length="48" mass="5651">MPDWCSSTRCRRESNEIPCVCALLTLLPDNLRWLVTWMRCIPRSSPRS</sequence>
<gene>
    <name evidence="1" type="ORF">I551_2285</name>
</gene>
<organism evidence="1 2">
    <name type="scientific">Mycobacterium ulcerans str. Harvey</name>
    <dbReference type="NCBI Taxonomy" id="1299332"/>
    <lineage>
        <taxon>Bacteria</taxon>
        <taxon>Bacillati</taxon>
        <taxon>Actinomycetota</taxon>
        <taxon>Actinomycetes</taxon>
        <taxon>Mycobacteriales</taxon>
        <taxon>Mycobacteriaceae</taxon>
        <taxon>Mycobacterium</taxon>
        <taxon>Mycobacterium ulcerans group</taxon>
    </lineage>
</organism>
<name>A0ABN0R2A6_MYCUL</name>
<keyword evidence="2" id="KW-1185">Reference proteome</keyword>
<evidence type="ECO:0000313" key="2">
    <source>
        <dbReference type="Proteomes" id="UP000020681"/>
    </source>
</evidence>
<evidence type="ECO:0000313" key="1">
    <source>
        <dbReference type="EMBL" id="EUA91171.1"/>
    </source>
</evidence>
<comment type="caution">
    <text evidence="1">The sequence shown here is derived from an EMBL/GenBank/DDBJ whole genome shotgun (WGS) entry which is preliminary data.</text>
</comment>
<reference evidence="1 2" key="1">
    <citation type="submission" date="2014-01" db="EMBL/GenBank/DDBJ databases">
        <authorList>
            <person name="Dobos K."/>
            <person name="Lenaerts A."/>
            <person name="Ordway D."/>
            <person name="DeGroote M.A."/>
            <person name="Parker T."/>
            <person name="Sizemore C."/>
            <person name="Tallon L.J."/>
            <person name="Sadzewicz L.K."/>
            <person name="Sengamalay N."/>
            <person name="Fraser C.M."/>
            <person name="Hine E."/>
            <person name="Shefchek K.A."/>
            <person name="Das S.P."/>
            <person name="Tettelin H."/>
        </authorList>
    </citation>
    <scope>NUCLEOTIDE SEQUENCE [LARGE SCALE GENOMIC DNA]</scope>
    <source>
        <strain evidence="1 2">Harvey</strain>
    </source>
</reference>
<dbReference type="Proteomes" id="UP000020681">
    <property type="component" value="Unassembled WGS sequence"/>
</dbReference>
<protein>
    <submittedName>
        <fullName evidence="1">Transposase family protein</fullName>
    </submittedName>
</protein>
<accession>A0ABN0R2A6</accession>
<dbReference type="EMBL" id="JAOL01000094">
    <property type="protein sequence ID" value="EUA91171.1"/>
    <property type="molecule type" value="Genomic_DNA"/>
</dbReference>
<proteinExistence type="predicted"/>